<dbReference type="AlphaFoldDB" id="A0A1H8DKL0"/>
<reference evidence="2 3" key="1">
    <citation type="submission" date="2016-10" db="EMBL/GenBank/DDBJ databases">
        <authorList>
            <person name="de Groot N.N."/>
        </authorList>
    </citation>
    <scope>NUCLEOTIDE SEQUENCE [LARGE SCALE GENOMIC DNA]</scope>
    <source>
        <strain evidence="2 3">CGMCC 1.5070</strain>
    </source>
</reference>
<gene>
    <name evidence="2" type="ORF">SAMN05216180_2626</name>
</gene>
<dbReference type="RefSeq" id="WP_092755918.1">
    <property type="nucleotide sequence ID" value="NZ_FOCG01000003.1"/>
</dbReference>
<organism evidence="2 3">
    <name type="scientific">Hydrogenoanaerobacterium saccharovorans</name>
    <dbReference type="NCBI Taxonomy" id="474960"/>
    <lineage>
        <taxon>Bacteria</taxon>
        <taxon>Bacillati</taxon>
        <taxon>Bacillota</taxon>
        <taxon>Clostridia</taxon>
        <taxon>Eubacteriales</taxon>
        <taxon>Oscillospiraceae</taxon>
        <taxon>Hydrogenoanaerobacterium</taxon>
    </lineage>
</organism>
<dbReference type="STRING" id="474960.SAMN05216180_2626"/>
<proteinExistence type="predicted"/>
<dbReference type="Proteomes" id="UP000199158">
    <property type="component" value="Unassembled WGS sequence"/>
</dbReference>
<protein>
    <submittedName>
        <fullName evidence="2">Transcriptional pleiotropic regulator of transition state genes</fullName>
    </submittedName>
</protein>
<feature type="domain" description="SpoVT-AbrB" evidence="1">
    <location>
        <begin position="7"/>
        <end position="50"/>
    </location>
</feature>
<dbReference type="Gene3D" id="2.10.260.10">
    <property type="match status" value="1"/>
</dbReference>
<keyword evidence="3" id="KW-1185">Reference proteome</keyword>
<dbReference type="OrthoDB" id="1868559at2"/>
<dbReference type="NCBIfam" id="TIGR01439">
    <property type="entry name" value="lp_hng_hel_AbrB"/>
    <property type="match status" value="1"/>
</dbReference>
<evidence type="ECO:0000259" key="1">
    <source>
        <dbReference type="SMART" id="SM00966"/>
    </source>
</evidence>
<dbReference type="InterPro" id="IPR037914">
    <property type="entry name" value="SpoVT-AbrB_sf"/>
</dbReference>
<evidence type="ECO:0000313" key="2">
    <source>
        <dbReference type="EMBL" id="SEN07078.1"/>
    </source>
</evidence>
<dbReference type="SMART" id="SM00966">
    <property type="entry name" value="SpoVT_AbrB"/>
    <property type="match status" value="1"/>
</dbReference>
<accession>A0A1H8DKL0</accession>
<dbReference type="EMBL" id="FOCG01000003">
    <property type="protein sequence ID" value="SEN07078.1"/>
    <property type="molecule type" value="Genomic_DNA"/>
</dbReference>
<dbReference type="InterPro" id="IPR007159">
    <property type="entry name" value="SpoVT-AbrB_dom"/>
</dbReference>
<dbReference type="SUPFAM" id="SSF89447">
    <property type="entry name" value="AbrB/MazE/MraZ-like"/>
    <property type="match status" value="1"/>
</dbReference>
<name>A0A1H8DKL0_9FIRM</name>
<dbReference type="GO" id="GO:0003677">
    <property type="term" value="F:DNA binding"/>
    <property type="evidence" value="ECO:0007669"/>
    <property type="project" value="InterPro"/>
</dbReference>
<sequence>MVTSTTRKIDELGRIMLTKELREAMNWKAGDSLNLSYTGAGVLLTTSQPSCIFCGCSTGLCELDGRQICCNCVKKIQNL</sequence>
<evidence type="ECO:0000313" key="3">
    <source>
        <dbReference type="Proteomes" id="UP000199158"/>
    </source>
</evidence>